<evidence type="ECO:0000313" key="1">
    <source>
        <dbReference type="EMBL" id="KAJ8668908.1"/>
    </source>
</evidence>
<protein>
    <submittedName>
        <fullName evidence="1">Uncharacterized protein</fullName>
    </submittedName>
</protein>
<evidence type="ECO:0000313" key="2">
    <source>
        <dbReference type="Proteomes" id="UP001239111"/>
    </source>
</evidence>
<comment type="caution">
    <text evidence="1">The sequence shown here is derived from an EMBL/GenBank/DDBJ whole genome shotgun (WGS) entry which is preliminary data.</text>
</comment>
<sequence length="843" mass="94237">MNRFGRSFKTHSSKQKNKRKDDLHPTHDWIYKSTSASTRNNKSIDLLVRAVISGKIERVKKLIDAGIDVNGLPLFVAVKIGRKDIAQMLIESGANVDDQDQYGDTSLHYAVRNDDLEMIKLLLSAGASPDLVNKRGSDTPLLLALKSPVPSKKFFEKPALHSAKNITKLLAKFDDGINNLDDLYDDLLDDLDDLDDLDILVGLGGIDDDDDDDDDDPSLTSSLDREIEKLVSKRRKSNPNKAGVRGSISEAAKSSDHKVPRKRFDKAQILLNAGASPNIADGMGVSPLQLAMESGQIDIIQQLIDAGVDLNSCKPIKGAGIFLSSSPLEDAITLCNMEILELLLKHGANPNHPGTFVLGHAAMAKSNKIPMLKTLLECGANPSCGLAFNSLMRDNDVKGMQLLFEYGFNPFKCDVFLGLTRELFTENKYPFERGLDNIFRTKNDTRMLSLILDHFKSKGTLSQALKPNRSDSNWTLLHYAAQQGEFEHVKLLLQAGADPNPVATDDHGTTPLHLALCRSREILKGTEQCVKLLVKAGVNPQNSIDRLVGIISSDIDRSLRYDEPNESSECESADTDSEVCKYFPSEIQWRRLGKSRYAWIHHSSKKALIAIKYRLLLESKTAVEDPMPENFTKSAELRRYYKSCKIEIDLMQNYKFHESITYHNVLTDEDFYKRMESSKALEQFSRPLIHDDVLATINIYAADLEQFWSQAHEKYKLWLSSSKYSSPPVISANNSKNDGSNQMVAMKEADKNSSALSVHISKQTEEESTMELDSNVECLSHDCEIQTAAVAETNQTHPSIVVDSSRNYPKIMELARGIRDVDFELLDMLEQSSKIPAKRLQKE</sequence>
<dbReference type="EMBL" id="CM056743">
    <property type="protein sequence ID" value="KAJ8668908.1"/>
    <property type="molecule type" value="Genomic_DNA"/>
</dbReference>
<name>A0ACC2ND60_9HYME</name>
<dbReference type="Proteomes" id="UP001239111">
    <property type="component" value="Chromosome 3"/>
</dbReference>
<accession>A0ACC2ND60</accession>
<gene>
    <name evidence="1" type="ORF">QAD02_000167</name>
</gene>
<keyword evidence="2" id="KW-1185">Reference proteome</keyword>
<proteinExistence type="predicted"/>
<organism evidence="1 2">
    <name type="scientific">Eretmocerus hayati</name>
    <dbReference type="NCBI Taxonomy" id="131215"/>
    <lineage>
        <taxon>Eukaryota</taxon>
        <taxon>Metazoa</taxon>
        <taxon>Ecdysozoa</taxon>
        <taxon>Arthropoda</taxon>
        <taxon>Hexapoda</taxon>
        <taxon>Insecta</taxon>
        <taxon>Pterygota</taxon>
        <taxon>Neoptera</taxon>
        <taxon>Endopterygota</taxon>
        <taxon>Hymenoptera</taxon>
        <taxon>Apocrita</taxon>
        <taxon>Proctotrupomorpha</taxon>
        <taxon>Chalcidoidea</taxon>
        <taxon>Aphelinidae</taxon>
        <taxon>Aphelininae</taxon>
        <taxon>Eretmocerus</taxon>
    </lineage>
</organism>
<reference evidence="1" key="1">
    <citation type="submission" date="2023-04" db="EMBL/GenBank/DDBJ databases">
        <title>A chromosome-level genome assembly of the parasitoid wasp Eretmocerus hayati.</title>
        <authorList>
            <person name="Zhong Y."/>
            <person name="Liu S."/>
            <person name="Liu Y."/>
        </authorList>
    </citation>
    <scope>NUCLEOTIDE SEQUENCE</scope>
    <source>
        <strain evidence="1">ZJU_SS_LIU_2023</strain>
    </source>
</reference>